<comment type="caution">
    <text evidence="1">The sequence shown here is derived from an EMBL/GenBank/DDBJ whole genome shotgun (WGS) entry which is preliminary data.</text>
</comment>
<gene>
    <name evidence="1" type="ORF">F1735_33395</name>
</gene>
<dbReference type="EMBL" id="WHJF01000274">
    <property type="protein sequence ID" value="NHZ67099.1"/>
    <property type="molecule type" value="Genomic_DNA"/>
</dbReference>
<name>A0ABX0N6I2_9BURK</name>
<evidence type="ECO:0000313" key="1">
    <source>
        <dbReference type="EMBL" id="NHZ67099.1"/>
    </source>
</evidence>
<keyword evidence="2" id="KW-1185">Reference proteome</keyword>
<sequence length="286" mass="31621">MNQQNGLYLVDRTPFSGAGFMVGAQREVRSFQMKDGIFAGAYRPLCADDAIGLAQLDVTGLLCDEENAQYPLPESIETFSGIGYEFQNGHCIHEILFCRGAVVCDCWWLKSGLLVGYNRIGDIYHHYDWYSSGVLKSATVSCGESFSGMLGFLEDGRLRALTLQGDFFSNLPDIFRTTSFFPVEKKEGLALLKGAESVYLSRNCIDDSVIELMATSGSFDETTTLKFNDTNIGSRAASILSALKNLKTLSIESPDASQRVIAENIMERRPDMNATFILTRAYPRIG</sequence>
<proteinExistence type="predicted"/>
<dbReference type="Proteomes" id="UP000610594">
    <property type="component" value="Unassembled WGS sequence"/>
</dbReference>
<reference evidence="1 2" key="1">
    <citation type="submission" date="2019-10" db="EMBL/GenBank/DDBJ databases">
        <title>Taxonomy of Antarctic Massilia spp.: description of Massilia rubra sp. nov., Massilia aquatica sp. nov., Massilia mucilaginosa sp. nov., Massilia frigida sp. nov. isolated from streams, lakes and regoliths.</title>
        <authorList>
            <person name="Holochova P."/>
            <person name="Sedlacek I."/>
            <person name="Kralova S."/>
            <person name="Maslanova I."/>
            <person name="Busse H.-J."/>
            <person name="Stankova E."/>
            <person name="Vrbovska V."/>
            <person name="Kovarovic V."/>
            <person name="Bartak M."/>
            <person name="Svec P."/>
            <person name="Pantucek R."/>
        </authorList>
    </citation>
    <scope>NUCLEOTIDE SEQUENCE [LARGE SCALE GENOMIC DNA]</scope>
    <source>
        <strain evidence="1 2">CCM 8694</strain>
    </source>
</reference>
<accession>A0ABX0N6I2</accession>
<organism evidence="1 2">
    <name type="scientific">Massilia genomosp. 1</name>
    <dbReference type="NCBI Taxonomy" id="2609280"/>
    <lineage>
        <taxon>Bacteria</taxon>
        <taxon>Pseudomonadati</taxon>
        <taxon>Pseudomonadota</taxon>
        <taxon>Betaproteobacteria</taxon>
        <taxon>Burkholderiales</taxon>
        <taxon>Oxalobacteraceae</taxon>
        <taxon>Telluria group</taxon>
        <taxon>Massilia</taxon>
    </lineage>
</organism>
<evidence type="ECO:0000313" key="2">
    <source>
        <dbReference type="Proteomes" id="UP000610594"/>
    </source>
</evidence>
<protein>
    <submittedName>
        <fullName evidence="1">Uncharacterized protein</fullName>
    </submittedName>
</protein>